<keyword evidence="2 5" id="KW-0812">Transmembrane</keyword>
<evidence type="ECO:0000256" key="3">
    <source>
        <dbReference type="ARBA" id="ARBA00022989"/>
    </source>
</evidence>
<dbReference type="InterPro" id="IPR050307">
    <property type="entry name" value="Sterol_Desaturase_Related"/>
</dbReference>
<comment type="caution">
    <text evidence="7">The sequence shown here is derived from an EMBL/GenBank/DDBJ whole genome shotgun (WGS) entry which is preliminary data.</text>
</comment>
<organism evidence="7 8">
    <name type="scientific">Duganella flavida</name>
    <dbReference type="NCBI Taxonomy" id="2692175"/>
    <lineage>
        <taxon>Bacteria</taxon>
        <taxon>Pseudomonadati</taxon>
        <taxon>Pseudomonadota</taxon>
        <taxon>Betaproteobacteria</taxon>
        <taxon>Burkholderiales</taxon>
        <taxon>Oxalobacteraceae</taxon>
        <taxon>Telluria group</taxon>
        <taxon>Duganella</taxon>
    </lineage>
</organism>
<name>A0A6L8KCZ7_9BURK</name>
<dbReference type="PANTHER" id="PTHR11863">
    <property type="entry name" value="STEROL DESATURASE"/>
    <property type="match status" value="1"/>
</dbReference>
<proteinExistence type="predicted"/>
<feature type="transmembrane region" description="Helical" evidence="5">
    <location>
        <begin position="35"/>
        <end position="61"/>
    </location>
</feature>
<dbReference type="GO" id="GO:0016491">
    <property type="term" value="F:oxidoreductase activity"/>
    <property type="evidence" value="ECO:0007669"/>
    <property type="project" value="InterPro"/>
</dbReference>
<dbReference type="Pfam" id="PF04116">
    <property type="entry name" value="FA_hydroxylase"/>
    <property type="match status" value="1"/>
</dbReference>
<dbReference type="InterPro" id="IPR006694">
    <property type="entry name" value="Fatty_acid_hydroxylase"/>
</dbReference>
<dbReference type="GO" id="GO:0005506">
    <property type="term" value="F:iron ion binding"/>
    <property type="evidence" value="ECO:0007669"/>
    <property type="project" value="InterPro"/>
</dbReference>
<evidence type="ECO:0000256" key="1">
    <source>
        <dbReference type="ARBA" id="ARBA00004370"/>
    </source>
</evidence>
<protein>
    <submittedName>
        <fullName evidence="7">Fatty acid hydroxylase</fullName>
    </submittedName>
</protein>
<comment type="subcellular location">
    <subcellularLocation>
        <location evidence="1">Membrane</location>
    </subcellularLocation>
</comment>
<evidence type="ECO:0000256" key="5">
    <source>
        <dbReference type="SAM" id="Phobius"/>
    </source>
</evidence>
<feature type="transmembrane region" description="Helical" evidence="5">
    <location>
        <begin position="124"/>
        <end position="149"/>
    </location>
</feature>
<evidence type="ECO:0000313" key="7">
    <source>
        <dbReference type="EMBL" id="MYM23634.1"/>
    </source>
</evidence>
<dbReference type="RefSeq" id="WP_161007119.1">
    <property type="nucleotide sequence ID" value="NZ_WWCN01000007.1"/>
</dbReference>
<evidence type="ECO:0000313" key="8">
    <source>
        <dbReference type="Proteomes" id="UP000479335"/>
    </source>
</evidence>
<evidence type="ECO:0000256" key="2">
    <source>
        <dbReference type="ARBA" id="ARBA00022692"/>
    </source>
</evidence>
<gene>
    <name evidence="7" type="ORF">GTP46_13345</name>
</gene>
<keyword evidence="3 5" id="KW-1133">Transmembrane helix</keyword>
<accession>A0A6L8KCZ7</accession>
<evidence type="ECO:0000256" key="4">
    <source>
        <dbReference type="ARBA" id="ARBA00023136"/>
    </source>
</evidence>
<feature type="domain" description="Fatty acid hydroxylase" evidence="6">
    <location>
        <begin position="77"/>
        <end position="227"/>
    </location>
</feature>
<dbReference type="EMBL" id="WWCN01000007">
    <property type="protein sequence ID" value="MYM23634.1"/>
    <property type="molecule type" value="Genomic_DNA"/>
</dbReference>
<dbReference type="GO" id="GO:0008610">
    <property type="term" value="P:lipid biosynthetic process"/>
    <property type="evidence" value="ECO:0007669"/>
    <property type="project" value="InterPro"/>
</dbReference>
<reference evidence="7 8" key="1">
    <citation type="submission" date="2019-12" db="EMBL/GenBank/DDBJ databases">
        <title>Novel species isolated from a subtropical stream in China.</title>
        <authorList>
            <person name="Lu H."/>
        </authorList>
    </citation>
    <scope>NUCLEOTIDE SEQUENCE [LARGE SCALE GENOMIC DNA]</scope>
    <source>
        <strain evidence="7 8">FT135W</strain>
    </source>
</reference>
<sequence length="286" mass="32931">MSYFLALFAGFLLVEVALGRTRFKGLGWQNHLLDGLALLQSIAIIGPIVSIGSAALAGWLYPAGRDSLAATPLWLQFIAFLLLDDMVQYWWHRSAHTFKVLWPLHRVHHAAPYMGIKIWLRNGFFYYLFMPNLWLSGALIFVGFGKVYLVFQLLKMVVTAAAHSELRWDSFLYKHAWLHPVAWVVERTISTPATHFAHHALHDNDGIGHYKGNFSNLLFVWDVLFGTAVITRRYPPAFGLEEDYQHGTEKWYVQWLYPIFRTSRGKQPAQINLNDREIHHEQSAAQ</sequence>
<dbReference type="Proteomes" id="UP000479335">
    <property type="component" value="Unassembled WGS sequence"/>
</dbReference>
<keyword evidence="4 5" id="KW-0472">Membrane</keyword>
<dbReference type="GO" id="GO:0016020">
    <property type="term" value="C:membrane"/>
    <property type="evidence" value="ECO:0007669"/>
    <property type="project" value="UniProtKB-SubCell"/>
</dbReference>
<dbReference type="AlphaFoldDB" id="A0A6L8KCZ7"/>
<evidence type="ECO:0000259" key="6">
    <source>
        <dbReference type="Pfam" id="PF04116"/>
    </source>
</evidence>
<keyword evidence="8" id="KW-1185">Reference proteome</keyword>